<protein>
    <submittedName>
        <fullName evidence="3">Uncharacterized protein</fullName>
    </submittedName>
</protein>
<dbReference type="EMBL" id="JACJII010000001">
    <property type="protein sequence ID" value="MBA9007331.1"/>
    <property type="molecule type" value="Genomic_DNA"/>
</dbReference>
<feature type="compositionally biased region" description="Low complexity" evidence="1">
    <location>
        <begin position="77"/>
        <end position="95"/>
    </location>
</feature>
<gene>
    <name evidence="3" type="ORF">HNR21_006213</name>
</gene>
<organism evidence="3 4">
    <name type="scientific">Thermomonospora cellulosilytica</name>
    <dbReference type="NCBI Taxonomy" id="1411118"/>
    <lineage>
        <taxon>Bacteria</taxon>
        <taxon>Bacillati</taxon>
        <taxon>Actinomycetota</taxon>
        <taxon>Actinomycetes</taxon>
        <taxon>Streptosporangiales</taxon>
        <taxon>Thermomonosporaceae</taxon>
        <taxon>Thermomonospora</taxon>
    </lineage>
</organism>
<keyword evidence="4" id="KW-1185">Reference proteome</keyword>
<evidence type="ECO:0000313" key="3">
    <source>
        <dbReference type="EMBL" id="MBA9007331.1"/>
    </source>
</evidence>
<keyword evidence="2" id="KW-0472">Membrane</keyword>
<feature type="region of interest" description="Disordered" evidence="1">
    <location>
        <begin position="68"/>
        <end position="112"/>
    </location>
</feature>
<reference evidence="3 4" key="1">
    <citation type="submission" date="2020-08" db="EMBL/GenBank/DDBJ databases">
        <title>Sequencing the genomes of 1000 actinobacteria strains.</title>
        <authorList>
            <person name="Klenk H.-P."/>
        </authorList>
    </citation>
    <scope>NUCLEOTIDE SEQUENCE [LARGE SCALE GENOMIC DNA]</scope>
    <source>
        <strain evidence="3 4">DSM 45823</strain>
    </source>
</reference>
<feature type="transmembrane region" description="Helical" evidence="2">
    <location>
        <begin position="40"/>
        <end position="63"/>
    </location>
</feature>
<dbReference type="RefSeq" id="WP_182707941.1">
    <property type="nucleotide sequence ID" value="NZ_JACJII010000001.1"/>
</dbReference>
<evidence type="ECO:0000313" key="4">
    <source>
        <dbReference type="Proteomes" id="UP000539313"/>
    </source>
</evidence>
<sequence>MNQASRGLIFALFLLAAIALGFFAAINIPVEEGENPTESIAAAIVLGLGSISASIIAAGAMAGMPTLPGTQQRVILPPGAAPQHQPQQPMYYPQPGMAPQPQPGHQQPGQPT</sequence>
<dbReference type="AlphaFoldDB" id="A0A7W3N4C9"/>
<comment type="caution">
    <text evidence="3">The sequence shown here is derived from an EMBL/GenBank/DDBJ whole genome shotgun (WGS) entry which is preliminary data.</text>
</comment>
<proteinExistence type="predicted"/>
<evidence type="ECO:0000256" key="1">
    <source>
        <dbReference type="SAM" id="MobiDB-lite"/>
    </source>
</evidence>
<evidence type="ECO:0000256" key="2">
    <source>
        <dbReference type="SAM" id="Phobius"/>
    </source>
</evidence>
<accession>A0A7W3N4C9</accession>
<keyword evidence="2" id="KW-1133">Transmembrane helix</keyword>
<dbReference type="Proteomes" id="UP000539313">
    <property type="component" value="Unassembled WGS sequence"/>
</dbReference>
<name>A0A7W3N4C9_9ACTN</name>
<feature type="compositionally biased region" description="Low complexity" evidence="1">
    <location>
        <begin position="103"/>
        <end position="112"/>
    </location>
</feature>
<keyword evidence="2" id="KW-0812">Transmembrane</keyword>